<dbReference type="Gene3D" id="3.40.960.10">
    <property type="entry name" value="VSR Endonuclease"/>
    <property type="match status" value="1"/>
</dbReference>
<dbReference type="PANTHER" id="PTHR38590">
    <property type="entry name" value="BLL0828 PROTEIN"/>
    <property type="match status" value="1"/>
</dbReference>
<evidence type="ECO:0000313" key="3">
    <source>
        <dbReference type="EMBL" id="MBT1070182.1"/>
    </source>
</evidence>
<name>A0ABS5U3E4_9BACT</name>
<dbReference type="EMBL" id="JAHDYS010000001">
    <property type="protein sequence ID" value="MBT1070182.1"/>
    <property type="molecule type" value="Genomic_DNA"/>
</dbReference>
<dbReference type="InterPro" id="IPR007569">
    <property type="entry name" value="DUF559"/>
</dbReference>
<dbReference type="Pfam" id="PF04480">
    <property type="entry name" value="DUF559"/>
    <property type="match status" value="1"/>
</dbReference>
<keyword evidence="4" id="KW-1185">Reference proteome</keyword>
<dbReference type="InterPro" id="IPR047216">
    <property type="entry name" value="Endonuclease_DUF559_bact"/>
</dbReference>
<protein>
    <submittedName>
        <fullName evidence="3">DUF559 domain-containing protein</fullName>
    </submittedName>
</protein>
<dbReference type="CDD" id="cd01038">
    <property type="entry name" value="Endonuclease_DUF559"/>
    <property type="match status" value="1"/>
</dbReference>
<organism evidence="3 4">
    <name type="scientific">Pelotalea chapellei</name>
    <dbReference type="NCBI Taxonomy" id="44671"/>
    <lineage>
        <taxon>Bacteria</taxon>
        <taxon>Pseudomonadati</taxon>
        <taxon>Thermodesulfobacteriota</taxon>
        <taxon>Desulfuromonadia</taxon>
        <taxon>Geobacterales</taxon>
        <taxon>Geobacteraceae</taxon>
        <taxon>Pelotalea</taxon>
    </lineage>
</organism>
<dbReference type="SUPFAM" id="SSF52980">
    <property type="entry name" value="Restriction endonuclease-like"/>
    <property type="match status" value="1"/>
</dbReference>
<gene>
    <name evidence="3" type="ORF">KJB30_00100</name>
</gene>
<feature type="region of interest" description="Disordered" evidence="1">
    <location>
        <begin position="101"/>
        <end position="121"/>
    </location>
</feature>
<evidence type="ECO:0000256" key="1">
    <source>
        <dbReference type="SAM" id="MobiDB-lite"/>
    </source>
</evidence>
<accession>A0ABS5U3E4</accession>
<proteinExistence type="predicted"/>
<feature type="domain" description="DUF559" evidence="2">
    <location>
        <begin position="1"/>
        <end position="97"/>
    </location>
</feature>
<evidence type="ECO:0000259" key="2">
    <source>
        <dbReference type="Pfam" id="PF04480"/>
    </source>
</evidence>
<dbReference type="PANTHER" id="PTHR38590:SF1">
    <property type="entry name" value="BLL0828 PROTEIN"/>
    <property type="match status" value="1"/>
</dbReference>
<evidence type="ECO:0000313" key="4">
    <source>
        <dbReference type="Proteomes" id="UP000784128"/>
    </source>
</evidence>
<feature type="compositionally biased region" description="Pro residues" evidence="1">
    <location>
        <begin position="107"/>
        <end position="121"/>
    </location>
</feature>
<comment type="caution">
    <text evidence="3">The sequence shown here is derived from an EMBL/GenBank/DDBJ whole genome shotgun (WGS) entry which is preliminary data.</text>
</comment>
<dbReference type="Proteomes" id="UP000784128">
    <property type="component" value="Unassembled WGS sequence"/>
</dbReference>
<sequence length="121" mass="14219">MTDAEQLLWYCLRRKQLSGFRFRRQHPVERFVLDFYCYETRLAIEIDGGQHNEPNAKYRDMARTEFLSCRGIQVLRFWNNDVFNNLEAVLQRIYEVLMERAGEQAPAEPPPSQPPPAGGRS</sequence>
<reference evidence="3 4" key="1">
    <citation type="submission" date="2021-05" db="EMBL/GenBank/DDBJ databases">
        <title>The draft genome of Geobacter chapellei DSM 13688.</title>
        <authorList>
            <person name="Xu Z."/>
            <person name="Masuda Y."/>
            <person name="Itoh H."/>
            <person name="Senoo K."/>
        </authorList>
    </citation>
    <scope>NUCLEOTIDE SEQUENCE [LARGE SCALE GENOMIC DNA]</scope>
    <source>
        <strain evidence="3 4">DSM 13688</strain>
    </source>
</reference>
<dbReference type="InterPro" id="IPR011335">
    <property type="entry name" value="Restrct_endonuc-II-like"/>
</dbReference>